<keyword evidence="2" id="KW-1185">Reference proteome</keyword>
<protein>
    <submittedName>
        <fullName evidence="1">Uncharacterized protein</fullName>
    </submittedName>
</protein>
<dbReference type="Proteomes" id="UP001165960">
    <property type="component" value="Unassembled WGS sequence"/>
</dbReference>
<dbReference type="EMBL" id="QTSX02001000">
    <property type="protein sequence ID" value="KAJ9083454.1"/>
    <property type="molecule type" value="Genomic_DNA"/>
</dbReference>
<evidence type="ECO:0000313" key="1">
    <source>
        <dbReference type="EMBL" id="KAJ9083454.1"/>
    </source>
</evidence>
<evidence type="ECO:0000313" key="2">
    <source>
        <dbReference type="Proteomes" id="UP001165960"/>
    </source>
</evidence>
<sequence>MDLVWSTLSELGISNALLAGISSGRILTLGLISDHHYRPSTTDNHHVCAVVFTHSAASPSSYPDDTPEHIYAPNGSFRTSQSLQENINNDPLPVH</sequence>
<name>A0ACC2U8T8_9FUNG</name>
<comment type="caution">
    <text evidence="1">The sequence shown here is derived from an EMBL/GenBank/DDBJ whole genome shotgun (WGS) entry which is preliminary data.</text>
</comment>
<organism evidence="1 2">
    <name type="scientific">Entomophthora muscae</name>
    <dbReference type="NCBI Taxonomy" id="34485"/>
    <lineage>
        <taxon>Eukaryota</taxon>
        <taxon>Fungi</taxon>
        <taxon>Fungi incertae sedis</taxon>
        <taxon>Zoopagomycota</taxon>
        <taxon>Entomophthoromycotina</taxon>
        <taxon>Entomophthoromycetes</taxon>
        <taxon>Entomophthorales</taxon>
        <taxon>Entomophthoraceae</taxon>
        <taxon>Entomophthora</taxon>
    </lineage>
</organism>
<accession>A0ACC2U8T8</accession>
<proteinExistence type="predicted"/>
<gene>
    <name evidence="1" type="ORF">DSO57_1034590</name>
</gene>
<reference evidence="1" key="1">
    <citation type="submission" date="2022-04" db="EMBL/GenBank/DDBJ databases">
        <title>Genome of the entomopathogenic fungus Entomophthora muscae.</title>
        <authorList>
            <person name="Elya C."/>
            <person name="Lovett B.R."/>
            <person name="Lee E."/>
            <person name="Macias A.M."/>
            <person name="Hajek A.E."/>
            <person name="De Bivort B.L."/>
            <person name="Kasson M.T."/>
            <person name="De Fine Licht H.H."/>
            <person name="Stajich J.E."/>
        </authorList>
    </citation>
    <scope>NUCLEOTIDE SEQUENCE</scope>
    <source>
        <strain evidence="1">Berkeley</strain>
    </source>
</reference>